<reference evidence="1 2" key="1">
    <citation type="submission" date="2023-02" db="EMBL/GenBank/DDBJ databases">
        <title>LHISI_Scaffold_Assembly.</title>
        <authorList>
            <person name="Stuart O.P."/>
            <person name="Cleave R."/>
            <person name="Magrath M.J.L."/>
            <person name="Mikheyev A.S."/>
        </authorList>
    </citation>
    <scope>NUCLEOTIDE SEQUENCE [LARGE SCALE GENOMIC DNA]</scope>
    <source>
        <strain evidence="1">Daus_M_001</strain>
        <tissue evidence="1">Leg muscle</tissue>
    </source>
</reference>
<gene>
    <name evidence="1" type="ORF">PR048_022329</name>
</gene>
<accession>A0ABQ9H0T7</accession>
<proteinExistence type="predicted"/>
<evidence type="ECO:0000313" key="1">
    <source>
        <dbReference type="EMBL" id="KAJ8877870.1"/>
    </source>
</evidence>
<name>A0ABQ9H0T7_9NEOP</name>
<sequence length="205" mass="23046">MYQWMDQMFKLNKYLEGDANNPKIVAIGTCNIHTMHINYSVSPLPTEMLSITLAIAILPNLSEYINGVTRDKIPTCSSFHMISLAMDTLKSWTSCFARFVKPQILVSVLNISGIDLAIKEILLLSKDVDLGYAVRDAQRETRDVKERVILEFINECQNAMVAVCSTLIQRSPLKFILAKGILCLDSEVVSSQYIRIEAYACVGEF</sequence>
<dbReference type="Proteomes" id="UP001159363">
    <property type="component" value="Chromosome 7"/>
</dbReference>
<protein>
    <submittedName>
        <fullName evidence="1">Uncharacterized protein</fullName>
    </submittedName>
</protein>
<comment type="caution">
    <text evidence="1">The sequence shown here is derived from an EMBL/GenBank/DDBJ whole genome shotgun (WGS) entry which is preliminary data.</text>
</comment>
<keyword evidence="2" id="KW-1185">Reference proteome</keyword>
<organism evidence="1 2">
    <name type="scientific">Dryococelus australis</name>
    <dbReference type="NCBI Taxonomy" id="614101"/>
    <lineage>
        <taxon>Eukaryota</taxon>
        <taxon>Metazoa</taxon>
        <taxon>Ecdysozoa</taxon>
        <taxon>Arthropoda</taxon>
        <taxon>Hexapoda</taxon>
        <taxon>Insecta</taxon>
        <taxon>Pterygota</taxon>
        <taxon>Neoptera</taxon>
        <taxon>Polyneoptera</taxon>
        <taxon>Phasmatodea</taxon>
        <taxon>Verophasmatodea</taxon>
        <taxon>Anareolatae</taxon>
        <taxon>Phasmatidae</taxon>
        <taxon>Eurycanthinae</taxon>
        <taxon>Dryococelus</taxon>
    </lineage>
</organism>
<evidence type="ECO:0000313" key="2">
    <source>
        <dbReference type="Proteomes" id="UP001159363"/>
    </source>
</evidence>
<dbReference type="EMBL" id="JARBHB010000008">
    <property type="protein sequence ID" value="KAJ8877870.1"/>
    <property type="molecule type" value="Genomic_DNA"/>
</dbReference>